<keyword evidence="1" id="KW-0812">Transmembrane</keyword>
<keyword evidence="1" id="KW-0472">Membrane</keyword>
<feature type="domain" description="Lipase maturation factor 1/2 N-terminal" evidence="2">
    <location>
        <begin position="110"/>
        <end position="191"/>
    </location>
</feature>
<sequence length="191" mass="22364">MAILSCSFLYLFHCLFFPFFSNSWINRRRRDSPCFSIPALCSRSNRLAKIFFSSYPVLDHTSNRSHALCWNFSWNVLSYSSFFNIAPALVSLFLWSLYLSYVSVGQTFFNFQWDGLLLECGLLSILSSPWKLHPGFMELTFPPAWATFIFRWLLFRLMLLSGIVKLESHDPTWRALTALKYHYETEPLPTP</sequence>
<evidence type="ECO:0000313" key="3">
    <source>
        <dbReference type="EMBL" id="QDQ41757.1"/>
    </source>
</evidence>
<dbReference type="PANTHER" id="PTHR14463">
    <property type="entry name" value="LIPASE MATURATION FACTOR"/>
    <property type="match status" value="1"/>
</dbReference>
<proteinExistence type="predicted"/>
<reference evidence="4" key="1">
    <citation type="submission" date="2019-03" db="EMBL/GenBank/DDBJ databases">
        <title>Complete genome of Methylacidiphilum kamchatkense Kam1.</title>
        <authorList>
            <person name="Kruse T."/>
            <person name="Murarilal Ratnadevi C."/>
            <person name="Erikstad H.-A."/>
            <person name="Birkeland N.-K."/>
        </authorList>
    </citation>
    <scope>NUCLEOTIDE SEQUENCE [LARGE SCALE GENOMIC DNA]</scope>
    <source>
        <strain evidence="4">kam1</strain>
    </source>
</reference>
<dbReference type="InterPro" id="IPR057434">
    <property type="entry name" value="LMF1/2_N"/>
</dbReference>
<keyword evidence="1" id="KW-1133">Transmembrane helix</keyword>
<dbReference type="InterPro" id="IPR009613">
    <property type="entry name" value="LMF"/>
</dbReference>
<evidence type="ECO:0000256" key="1">
    <source>
        <dbReference type="SAM" id="Phobius"/>
    </source>
</evidence>
<dbReference type="AlphaFoldDB" id="A0A516TKK0"/>
<feature type="transmembrane region" description="Helical" evidence="1">
    <location>
        <begin position="82"/>
        <end position="104"/>
    </location>
</feature>
<dbReference type="Pfam" id="PF06762">
    <property type="entry name" value="LMF1"/>
    <property type="match status" value="1"/>
</dbReference>
<accession>A0A516TKK0</accession>
<evidence type="ECO:0000259" key="2">
    <source>
        <dbReference type="Pfam" id="PF06762"/>
    </source>
</evidence>
<dbReference type="EMBL" id="CP037899">
    <property type="protein sequence ID" value="QDQ41757.1"/>
    <property type="molecule type" value="Genomic_DNA"/>
</dbReference>
<evidence type="ECO:0000313" key="4">
    <source>
        <dbReference type="Proteomes" id="UP000315925"/>
    </source>
</evidence>
<organism evidence="3 4">
    <name type="scientific">Methylacidiphilum kamchatkense Kam1</name>
    <dbReference type="NCBI Taxonomy" id="1202785"/>
    <lineage>
        <taxon>Bacteria</taxon>
        <taxon>Pseudomonadati</taxon>
        <taxon>Verrucomicrobiota</taxon>
        <taxon>Methylacidiphilae</taxon>
        <taxon>Methylacidiphilales</taxon>
        <taxon>Methylacidiphilaceae</taxon>
        <taxon>Methylacidiphilum (ex Ratnadevi et al. 2023)</taxon>
    </lineage>
</organism>
<dbReference type="KEGG" id="mkc:kam1_507"/>
<dbReference type="GO" id="GO:0051604">
    <property type="term" value="P:protein maturation"/>
    <property type="evidence" value="ECO:0007669"/>
    <property type="project" value="InterPro"/>
</dbReference>
<name>A0A516TKK0_9BACT</name>
<gene>
    <name evidence="3" type="ORF">kam1_507</name>
</gene>
<feature type="transmembrane region" description="Helical" evidence="1">
    <location>
        <begin position="144"/>
        <end position="164"/>
    </location>
</feature>
<protein>
    <submittedName>
        <fullName evidence="3">Lipase maturation factor</fullName>
    </submittedName>
</protein>
<dbReference type="Proteomes" id="UP000315925">
    <property type="component" value="Chromosome"/>
</dbReference>